<name>A0A9Q5D9I2_9BACT</name>
<evidence type="ECO:0000313" key="2">
    <source>
        <dbReference type="EMBL" id="NSL86175.1"/>
    </source>
</evidence>
<dbReference type="EMBL" id="RIAR02000001">
    <property type="protein sequence ID" value="NSL86175.1"/>
    <property type="molecule type" value="Genomic_DNA"/>
</dbReference>
<reference evidence="2" key="1">
    <citation type="submission" date="2020-05" db="EMBL/GenBank/DDBJ databases">
        <title>Chitinophaga laudate sp. nov., isolated from a tropical peat swamp.</title>
        <authorList>
            <person name="Goh C.B.S."/>
            <person name="Lee M.S."/>
            <person name="Parimannan S."/>
            <person name="Pasbakhsh P."/>
            <person name="Yule C.M."/>
            <person name="Rajandas H."/>
            <person name="Loke S."/>
            <person name="Croft L."/>
            <person name="Tan J.B.L."/>
        </authorList>
    </citation>
    <scope>NUCLEOTIDE SEQUENCE</scope>
    <source>
        <strain evidence="2">Mgbs1</strain>
    </source>
</reference>
<keyword evidence="3" id="KW-1185">Reference proteome</keyword>
<dbReference type="Proteomes" id="UP000281028">
    <property type="component" value="Unassembled WGS sequence"/>
</dbReference>
<keyword evidence="1" id="KW-0732">Signal</keyword>
<feature type="chain" id="PRO_5040193351" description="Collagen-like protein" evidence="1">
    <location>
        <begin position="22"/>
        <end position="189"/>
    </location>
</feature>
<protein>
    <recommendedName>
        <fullName evidence="4">Collagen-like protein</fullName>
    </recommendedName>
</protein>
<dbReference type="OrthoDB" id="679784at2"/>
<evidence type="ECO:0008006" key="4">
    <source>
        <dbReference type="Google" id="ProtNLM"/>
    </source>
</evidence>
<gene>
    <name evidence="2" type="ORF">ECE50_005005</name>
</gene>
<dbReference type="AlphaFoldDB" id="A0A9Q5D9I2"/>
<feature type="signal peptide" evidence="1">
    <location>
        <begin position="1"/>
        <end position="21"/>
    </location>
</feature>
<organism evidence="2 3">
    <name type="scientific">Chitinophaga solisilvae</name>
    <dbReference type="NCBI Taxonomy" id="1233460"/>
    <lineage>
        <taxon>Bacteria</taxon>
        <taxon>Pseudomonadati</taxon>
        <taxon>Bacteroidota</taxon>
        <taxon>Chitinophagia</taxon>
        <taxon>Chitinophagales</taxon>
        <taxon>Chitinophagaceae</taxon>
        <taxon>Chitinophaga</taxon>
    </lineage>
</organism>
<proteinExistence type="predicted"/>
<comment type="caution">
    <text evidence="2">The sequence shown here is derived from an EMBL/GenBank/DDBJ whole genome shotgun (WGS) entry which is preliminary data.</text>
</comment>
<accession>A0A9Q5D9I2</accession>
<sequence>MKLSQFSMLILLTAAIFLVNACSKDGSAGPAGAPGGKGDKGDPGAPGTTGIIYSNWLDVKYEADTVHLAGGRIDTIGYYAVIDAPKLTQEALTSADVRLYINLSDAANPTIALLPYVEESGIVIRFIAYKGKLQLTSNINAGTIIDNRGAKRLQYRYMIAPGGTAARKAGHDINWSDYNVVKAYLGLKD</sequence>
<dbReference type="Gene3D" id="1.20.5.320">
    <property type="entry name" value="6-Phosphogluconate Dehydrogenase, domain 3"/>
    <property type="match status" value="1"/>
</dbReference>
<evidence type="ECO:0000313" key="3">
    <source>
        <dbReference type="Proteomes" id="UP000281028"/>
    </source>
</evidence>
<evidence type="ECO:0000256" key="1">
    <source>
        <dbReference type="SAM" id="SignalP"/>
    </source>
</evidence>